<dbReference type="EMBL" id="CAAALY010122454">
    <property type="protein sequence ID" value="VEL31444.1"/>
    <property type="molecule type" value="Genomic_DNA"/>
</dbReference>
<proteinExistence type="predicted"/>
<sequence length="156" mass="17346">MITSAASGVSFGALTSDFSSASSQSYAFGLYGPTNICPTSTRSYPQNSCSLQSITPSTIAMRRLQFLLQYTFEHWPLDLTFEVVLETWLSALQPWRYADISEVPISLLGSNPVENPRHSPSIADMHPHSGDLNVSSDAGRDVHYDFAQNNERLRNW</sequence>
<evidence type="ECO:0000313" key="2">
    <source>
        <dbReference type="Proteomes" id="UP000784294"/>
    </source>
</evidence>
<protein>
    <submittedName>
        <fullName evidence="1">Uncharacterized protein</fullName>
    </submittedName>
</protein>
<accession>A0A3S5AXZ0</accession>
<dbReference type="InterPro" id="IPR024129">
    <property type="entry name" value="Sphingomy_SMPD4"/>
</dbReference>
<keyword evidence="2" id="KW-1185">Reference proteome</keyword>
<dbReference type="OrthoDB" id="10251508at2759"/>
<dbReference type="AlphaFoldDB" id="A0A3S5AXZ0"/>
<comment type="caution">
    <text evidence="1">The sequence shown here is derived from an EMBL/GenBank/DDBJ whole genome shotgun (WGS) entry which is preliminary data.</text>
</comment>
<dbReference type="GO" id="GO:0050290">
    <property type="term" value="F:sphingomyelin phosphodiesterase D activity"/>
    <property type="evidence" value="ECO:0007669"/>
    <property type="project" value="InterPro"/>
</dbReference>
<dbReference type="Pfam" id="PF14724">
    <property type="entry name" value="mit_SMPDase"/>
    <property type="match status" value="1"/>
</dbReference>
<reference evidence="1" key="1">
    <citation type="submission" date="2018-11" db="EMBL/GenBank/DDBJ databases">
        <authorList>
            <consortium name="Pathogen Informatics"/>
        </authorList>
    </citation>
    <scope>NUCLEOTIDE SEQUENCE</scope>
</reference>
<evidence type="ECO:0000313" key="1">
    <source>
        <dbReference type="EMBL" id="VEL31444.1"/>
    </source>
</evidence>
<dbReference type="Proteomes" id="UP000784294">
    <property type="component" value="Unassembled WGS sequence"/>
</dbReference>
<gene>
    <name evidence="1" type="ORF">PXEA_LOCUS24884</name>
</gene>
<organism evidence="1 2">
    <name type="scientific">Protopolystoma xenopodis</name>
    <dbReference type="NCBI Taxonomy" id="117903"/>
    <lineage>
        <taxon>Eukaryota</taxon>
        <taxon>Metazoa</taxon>
        <taxon>Spiralia</taxon>
        <taxon>Lophotrochozoa</taxon>
        <taxon>Platyhelminthes</taxon>
        <taxon>Monogenea</taxon>
        <taxon>Polyopisthocotylea</taxon>
        <taxon>Polystomatidea</taxon>
        <taxon>Polystomatidae</taxon>
        <taxon>Protopolystoma</taxon>
    </lineage>
</organism>
<name>A0A3S5AXZ0_9PLAT</name>